<name>A0A099YC36_LIMMU</name>
<dbReference type="SUPFAM" id="SSF89733">
    <property type="entry name" value="L-sulfolactate dehydrogenase-like"/>
    <property type="match status" value="1"/>
</dbReference>
<dbReference type="Gene3D" id="3.30.1370.60">
    <property type="entry name" value="Hypothetical oxidoreductase yiak, domain 2"/>
    <property type="match status" value="1"/>
</dbReference>
<evidence type="ECO:0000313" key="3">
    <source>
        <dbReference type="EMBL" id="KGL66433.1"/>
    </source>
</evidence>
<gene>
    <name evidence="4" type="primary">yjmC_2</name>
    <name evidence="4" type="ORF">LMUP508_01974</name>
    <name evidence="3" type="ORF">LX03_08700</name>
</gene>
<dbReference type="EC" id="1.1.1.-" evidence="4"/>
<dbReference type="InterPro" id="IPR043143">
    <property type="entry name" value="Mal/L-sulf/L-lact_DH-like_NADP"/>
</dbReference>
<dbReference type="GO" id="GO:0016491">
    <property type="term" value="F:oxidoreductase activity"/>
    <property type="evidence" value="ECO:0007669"/>
    <property type="project" value="UniProtKB-KW"/>
</dbReference>
<dbReference type="PANTHER" id="PTHR11091:SF0">
    <property type="entry name" value="MALATE DEHYDROGENASE"/>
    <property type="match status" value="1"/>
</dbReference>
<dbReference type="InterPro" id="IPR043144">
    <property type="entry name" value="Mal/L-sulf/L-lact_DH-like_ah"/>
</dbReference>
<dbReference type="EMBL" id="JROC01000036">
    <property type="protein sequence ID" value="KGL66433.1"/>
    <property type="molecule type" value="Genomic_DNA"/>
</dbReference>
<dbReference type="InterPro" id="IPR003767">
    <property type="entry name" value="Malate/L-lactate_DH-like"/>
</dbReference>
<sequence>MRINAEDELSYLQNVFDKLGFRKEDGALIADTLVDADLRGISSHGIQRLYWYRSMINDGIIVPQNHAKVLKELPGAVLVDANQNMGHLAASLAMDKVIEKAKQIGVGIGVVRNSNHFGIAGYYVRKALAAGLAGIALTNTRPLVVPTNATEAFLGSNAFAFGFPASPHPFIFDGATSVVAGGKIQLADKKGIELPGDWVVDKNRQVVKDPKEAESILATAAFEEEQKGGGLLTLGGTEVNSNYKGMGNSIVVEILTGILAQGSISADTNTGKHDFSQFVFAFDPAFFGDVETLKANATSMLDRIRHLNHVPGKTIWVPGDREYKNYANNQKQGVDIDAKTIEQMQEIAADLQIEMPAEV</sequence>
<dbReference type="Pfam" id="PF02615">
    <property type="entry name" value="Ldh_2"/>
    <property type="match status" value="1"/>
</dbReference>
<dbReference type="RefSeq" id="WP_034540851.1">
    <property type="nucleotide sequence ID" value="NZ_CABFNH010000032.1"/>
</dbReference>
<dbReference type="Proteomes" id="UP000030001">
    <property type="component" value="Unassembled WGS sequence"/>
</dbReference>
<evidence type="ECO:0000313" key="6">
    <source>
        <dbReference type="Proteomes" id="UP000365705"/>
    </source>
</evidence>
<proteinExistence type="inferred from homology"/>
<reference evidence="4 6" key="2">
    <citation type="submission" date="2019-06" db="EMBL/GenBank/DDBJ databases">
        <authorList>
            <person name="Rodrigo-Torres L."/>
            <person name="Arahal R. D."/>
            <person name="Lucena T."/>
        </authorList>
    </citation>
    <scope>NUCLEOTIDE SEQUENCE [LARGE SCALE GENOMIC DNA]</scope>
    <source>
        <strain evidence="4 6">INIA P508</strain>
    </source>
</reference>
<dbReference type="Gene3D" id="1.10.1530.10">
    <property type="match status" value="1"/>
</dbReference>
<dbReference type="EMBL" id="CABFNH010000032">
    <property type="protein sequence ID" value="VTZ93503.1"/>
    <property type="molecule type" value="Genomic_DNA"/>
</dbReference>
<evidence type="ECO:0000313" key="5">
    <source>
        <dbReference type="Proteomes" id="UP000030001"/>
    </source>
</evidence>
<keyword evidence="2 4" id="KW-0560">Oxidoreductase</keyword>
<evidence type="ECO:0000256" key="2">
    <source>
        <dbReference type="ARBA" id="ARBA00023002"/>
    </source>
</evidence>
<accession>A0A099YC36</accession>
<evidence type="ECO:0000256" key="1">
    <source>
        <dbReference type="ARBA" id="ARBA00006056"/>
    </source>
</evidence>
<reference evidence="3 5" key="1">
    <citation type="submission" date="2014-09" db="EMBL/GenBank/DDBJ databases">
        <title>Lactobacillus mucosae CRL573 Genome Sequencing.</title>
        <authorList>
            <person name="Bleckwedel J."/>
            <person name="Teran L.C."/>
            <person name="Bonacina J."/>
            <person name="Saavedra L."/>
            <person name="Mozzi F.B."/>
            <person name="Raya R.R."/>
        </authorList>
    </citation>
    <scope>NUCLEOTIDE SEQUENCE [LARGE SCALE GENOMIC DNA]</scope>
    <source>
        <strain evidence="3 5">CRL573</strain>
    </source>
</reference>
<comment type="similarity">
    <text evidence="1">Belongs to the LDH2/MDH2 oxidoreductase family.</text>
</comment>
<dbReference type="PANTHER" id="PTHR11091">
    <property type="entry name" value="OXIDOREDUCTASE-RELATED"/>
    <property type="match status" value="1"/>
</dbReference>
<dbReference type="InterPro" id="IPR036111">
    <property type="entry name" value="Mal/L-sulfo/L-lacto_DH-like_sf"/>
</dbReference>
<dbReference type="AlphaFoldDB" id="A0A099YC36"/>
<evidence type="ECO:0000313" key="4">
    <source>
        <dbReference type="EMBL" id="VTZ93503.1"/>
    </source>
</evidence>
<organism evidence="3 5">
    <name type="scientific">Limosilactobacillus mucosae</name>
    <name type="common">Lactobacillus mucosae</name>
    <dbReference type="NCBI Taxonomy" id="97478"/>
    <lineage>
        <taxon>Bacteria</taxon>
        <taxon>Bacillati</taxon>
        <taxon>Bacillota</taxon>
        <taxon>Bacilli</taxon>
        <taxon>Lactobacillales</taxon>
        <taxon>Lactobacillaceae</taxon>
        <taxon>Limosilactobacillus</taxon>
    </lineage>
</organism>
<dbReference type="Proteomes" id="UP000365705">
    <property type="component" value="Unassembled WGS sequence"/>
</dbReference>
<protein>
    <submittedName>
        <fullName evidence="3">Malate dehydrogenase</fullName>
    </submittedName>
    <submittedName>
        <fullName evidence="4">Putative oxidoreductase YjmC</fullName>
        <ecNumber evidence="4">1.1.1.-</ecNumber>
    </submittedName>
</protein>